<sequence length="52" mass="5581">MEREREGRGAQITYTPPANVHRTVNSASLVKACRGTLVAKAAWALCDPSEAP</sequence>
<proteinExistence type="predicted"/>
<reference evidence="1" key="1">
    <citation type="submission" date="2014-11" db="EMBL/GenBank/DDBJ databases">
        <authorList>
            <person name="Amaro Gonzalez C."/>
        </authorList>
    </citation>
    <scope>NUCLEOTIDE SEQUENCE</scope>
</reference>
<dbReference type="EMBL" id="GBXM01049626">
    <property type="protein sequence ID" value="JAH58951.1"/>
    <property type="molecule type" value="Transcribed_RNA"/>
</dbReference>
<reference evidence="1" key="2">
    <citation type="journal article" date="2015" name="Fish Shellfish Immunol.">
        <title>Early steps in the European eel (Anguilla anguilla)-Vibrio vulnificus interaction in the gills: Role of the RtxA13 toxin.</title>
        <authorList>
            <person name="Callol A."/>
            <person name="Pajuelo D."/>
            <person name="Ebbesson L."/>
            <person name="Teles M."/>
            <person name="MacKenzie S."/>
            <person name="Amaro C."/>
        </authorList>
    </citation>
    <scope>NUCLEOTIDE SEQUENCE</scope>
</reference>
<accession>A0A0E9TZJ0</accession>
<evidence type="ECO:0000313" key="1">
    <source>
        <dbReference type="EMBL" id="JAH58951.1"/>
    </source>
</evidence>
<name>A0A0E9TZJ0_ANGAN</name>
<organism evidence="1">
    <name type="scientific">Anguilla anguilla</name>
    <name type="common">European freshwater eel</name>
    <name type="synonym">Muraena anguilla</name>
    <dbReference type="NCBI Taxonomy" id="7936"/>
    <lineage>
        <taxon>Eukaryota</taxon>
        <taxon>Metazoa</taxon>
        <taxon>Chordata</taxon>
        <taxon>Craniata</taxon>
        <taxon>Vertebrata</taxon>
        <taxon>Euteleostomi</taxon>
        <taxon>Actinopterygii</taxon>
        <taxon>Neopterygii</taxon>
        <taxon>Teleostei</taxon>
        <taxon>Anguilliformes</taxon>
        <taxon>Anguillidae</taxon>
        <taxon>Anguilla</taxon>
    </lineage>
</organism>
<dbReference type="AlphaFoldDB" id="A0A0E9TZJ0"/>
<protein>
    <submittedName>
        <fullName evidence="1">Uncharacterized protein</fullName>
    </submittedName>
</protein>